<keyword evidence="4" id="KW-0319">Glycerol metabolism</keyword>
<dbReference type="PROSITE" id="PS51257">
    <property type="entry name" value="PROKAR_LIPOPROTEIN"/>
    <property type="match status" value="1"/>
</dbReference>
<evidence type="ECO:0000256" key="6">
    <source>
        <dbReference type="ARBA" id="ARBA00047512"/>
    </source>
</evidence>
<evidence type="ECO:0000256" key="3">
    <source>
        <dbReference type="ARBA" id="ARBA00022729"/>
    </source>
</evidence>
<evidence type="ECO:0000256" key="5">
    <source>
        <dbReference type="ARBA" id="ARBA00022801"/>
    </source>
</evidence>
<dbReference type="GO" id="GO:0008889">
    <property type="term" value="F:glycerophosphodiester phosphodiesterase activity"/>
    <property type="evidence" value="ECO:0007669"/>
    <property type="project" value="UniProtKB-EC"/>
</dbReference>
<dbReference type="RefSeq" id="WP_208412273.1">
    <property type="nucleotide sequence ID" value="NZ_JAASQL010000001.1"/>
</dbReference>
<dbReference type="EC" id="3.1.4.46" evidence="2"/>
<keyword evidence="3" id="KW-0732">Signal</keyword>
<dbReference type="InterPro" id="IPR030395">
    <property type="entry name" value="GP_PDE_dom"/>
</dbReference>
<comment type="caution">
    <text evidence="8">The sequence shown here is derived from an EMBL/GenBank/DDBJ whole genome shotgun (WGS) entry which is preliminary data.</text>
</comment>
<dbReference type="Gene3D" id="3.20.20.190">
    <property type="entry name" value="Phosphatidylinositol (PI) phosphodiesterase"/>
    <property type="match status" value="1"/>
</dbReference>
<dbReference type="Proteomes" id="UP000745859">
    <property type="component" value="Unassembled WGS sequence"/>
</dbReference>
<evidence type="ECO:0000256" key="2">
    <source>
        <dbReference type="ARBA" id="ARBA00012247"/>
    </source>
</evidence>
<feature type="domain" description="GP-PDE" evidence="7">
    <location>
        <begin position="30"/>
        <end position="331"/>
    </location>
</feature>
<dbReference type="InterPro" id="IPR017946">
    <property type="entry name" value="PLC-like_Pdiesterase_TIM-brl"/>
</dbReference>
<dbReference type="NCBIfam" id="NF008354">
    <property type="entry name" value="PRK11143.1"/>
    <property type="match status" value="1"/>
</dbReference>
<dbReference type="SUPFAM" id="SSF51695">
    <property type="entry name" value="PLC-like phosphodiesterases"/>
    <property type="match status" value="1"/>
</dbReference>
<gene>
    <name evidence="8" type="ORF">FHR24_000547</name>
</gene>
<evidence type="ECO:0000259" key="7">
    <source>
        <dbReference type="PROSITE" id="PS51704"/>
    </source>
</evidence>
<dbReference type="PROSITE" id="PS51704">
    <property type="entry name" value="GP_PDE"/>
    <property type="match status" value="1"/>
</dbReference>
<evidence type="ECO:0000313" key="9">
    <source>
        <dbReference type="Proteomes" id="UP000745859"/>
    </source>
</evidence>
<comment type="catalytic activity">
    <reaction evidence="6">
        <text>a sn-glycero-3-phosphodiester + H2O = an alcohol + sn-glycerol 3-phosphate + H(+)</text>
        <dbReference type="Rhea" id="RHEA:12969"/>
        <dbReference type="ChEBI" id="CHEBI:15377"/>
        <dbReference type="ChEBI" id="CHEBI:15378"/>
        <dbReference type="ChEBI" id="CHEBI:30879"/>
        <dbReference type="ChEBI" id="CHEBI:57597"/>
        <dbReference type="ChEBI" id="CHEBI:83408"/>
        <dbReference type="EC" id="3.1.4.46"/>
    </reaction>
</comment>
<dbReference type="EMBL" id="JAASQL010000001">
    <property type="protein sequence ID" value="NIJ44108.1"/>
    <property type="molecule type" value="Genomic_DNA"/>
</dbReference>
<sequence length="336" mass="38588">MKLPIKIHTVYFLILGVLLSCKQPVKKSDMLIIAHRGASGYLPEHTLPAKALAYGMLPDFIEQDVVLSKDNVPVIIHDIHLETTTNVAEVYADRVREDGKFYVIDFTWAELQTLNVSERFNTKTKQAIYKDRFPIHKSHFKLHTLADEIELIQGLNKSMRKDIGVYVEIKEPQFHRNEGKDISKIVLTTLSNYGYSTLKDNCILQCFDAVELQKIRKKYNSNLFLVQLFDSEYYEGIHQQMSLEAIVNNIAKYANGIGPSYRELINKKIKISGFENLVDYAHQQNLKVHAFTFRADALGGKSTFNEVFKIAEDLNLDGIFTDHPDQAISYFKKKNH</sequence>
<protein>
    <recommendedName>
        <fullName evidence="2">glycerophosphodiester phosphodiesterase</fullName>
        <ecNumber evidence="2">3.1.4.46</ecNumber>
    </recommendedName>
</protein>
<evidence type="ECO:0000313" key="8">
    <source>
        <dbReference type="EMBL" id="NIJ44108.1"/>
    </source>
</evidence>
<accession>A0ABX0U5Q8</accession>
<name>A0ABX0U5Q8_9FLAO</name>
<keyword evidence="9" id="KW-1185">Reference proteome</keyword>
<proteinExistence type="inferred from homology"/>
<dbReference type="Pfam" id="PF03009">
    <property type="entry name" value="GDPD"/>
    <property type="match status" value="1"/>
</dbReference>
<evidence type="ECO:0000256" key="1">
    <source>
        <dbReference type="ARBA" id="ARBA00007277"/>
    </source>
</evidence>
<dbReference type="PANTHER" id="PTHR43620">
    <property type="entry name" value="GLYCEROPHOSPHORYL DIESTER PHOSPHODIESTERASE"/>
    <property type="match status" value="1"/>
</dbReference>
<dbReference type="PANTHER" id="PTHR43620:SF7">
    <property type="entry name" value="GLYCEROPHOSPHODIESTER PHOSPHODIESTERASE GDPD5-RELATED"/>
    <property type="match status" value="1"/>
</dbReference>
<evidence type="ECO:0000256" key="4">
    <source>
        <dbReference type="ARBA" id="ARBA00022798"/>
    </source>
</evidence>
<reference evidence="8 9" key="1">
    <citation type="submission" date="2020-03" db="EMBL/GenBank/DDBJ databases">
        <title>Genomic Encyclopedia of Type Strains, Phase IV (KMG-IV): sequencing the most valuable type-strain genomes for metagenomic binning, comparative biology and taxonomic classification.</title>
        <authorList>
            <person name="Goeker M."/>
        </authorList>
    </citation>
    <scope>NUCLEOTIDE SEQUENCE [LARGE SCALE GENOMIC DNA]</scope>
    <source>
        <strain evidence="8 9">DSM 101599</strain>
    </source>
</reference>
<organism evidence="8 9">
    <name type="scientific">Wenyingzhuangia heitensis</name>
    <dbReference type="NCBI Taxonomy" id="1487859"/>
    <lineage>
        <taxon>Bacteria</taxon>
        <taxon>Pseudomonadati</taxon>
        <taxon>Bacteroidota</taxon>
        <taxon>Flavobacteriia</taxon>
        <taxon>Flavobacteriales</taxon>
        <taxon>Flavobacteriaceae</taxon>
        <taxon>Wenyingzhuangia</taxon>
    </lineage>
</organism>
<comment type="similarity">
    <text evidence="1">Belongs to the glycerophosphoryl diester phosphodiesterase family.</text>
</comment>
<keyword evidence="5 8" id="KW-0378">Hydrolase</keyword>